<sequence length="207" mass="23760">MLLAKGEVLTRHTRWLSPAVVARYTAKKPARLDRRMMSEFWQVPAFSAFSDTLKKTPSVKHSESMRFYVKRVTYRQYTDTGSYPPESRFEKHEPPRRTSGKGQQTINANKRQWLRGTHDRQTRWQARRECLSALSWSIIRKGDQDDTDGVDGPEVVSALRKPWLRRPGGVKGKGISDPRGSAVTQLLEAAKFKSTRQDGPVCSWVRD</sequence>
<accession>A0AAD7JF19</accession>
<dbReference type="Proteomes" id="UP001215280">
    <property type="component" value="Unassembled WGS sequence"/>
</dbReference>
<comment type="caution">
    <text evidence="2">The sequence shown here is derived from an EMBL/GenBank/DDBJ whole genome shotgun (WGS) entry which is preliminary data.</text>
</comment>
<proteinExistence type="predicted"/>
<reference evidence="2" key="1">
    <citation type="submission" date="2023-03" db="EMBL/GenBank/DDBJ databases">
        <title>Massive genome expansion in bonnet fungi (Mycena s.s.) driven by repeated elements and novel gene families across ecological guilds.</title>
        <authorList>
            <consortium name="Lawrence Berkeley National Laboratory"/>
            <person name="Harder C.B."/>
            <person name="Miyauchi S."/>
            <person name="Viragh M."/>
            <person name="Kuo A."/>
            <person name="Thoen E."/>
            <person name="Andreopoulos B."/>
            <person name="Lu D."/>
            <person name="Skrede I."/>
            <person name="Drula E."/>
            <person name="Henrissat B."/>
            <person name="Morin E."/>
            <person name="Kohler A."/>
            <person name="Barry K."/>
            <person name="LaButti K."/>
            <person name="Morin E."/>
            <person name="Salamov A."/>
            <person name="Lipzen A."/>
            <person name="Mereny Z."/>
            <person name="Hegedus B."/>
            <person name="Baldrian P."/>
            <person name="Stursova M."/>
            <person name="Weitz H."/>
            <person name="Taylor A."/>
            <person name="Grigoriev I.V."/>
            <person name="Nagy L.G."/>
            <person name="Martin F."/>
            <person name="Kauserud H."/>
        </authorList>
    </citation>
    <scope>NUCLEOTIDE SEQUENCE</scope>
    <source>
        <strain evidence="2">CBHHK188m</strain>
    </source>
</reference>
<evidence type="ECO:0000313" key="3">
    <source>
        <dbReference type="Proteomes" id="UP001215280"/>
    </source>
</evidence>
<gene>
    <name evidence="2" type="ORF">DFH07DRAFT_770748</name>
</gene>
<evidence type="ECO:0000313" key="2">
    <source>
        <dbReference type="EMBL" id="KAJ7763569.1"/>
    </source>
</evidence>
<feature type="region of interest" description="Disordered" evidence="1">
    <location>
        <begin position="79"/>
        <end position="104"/>
    </location>
</feature>
<feature type="compositionally biased region" description="Basic and acidic residues" evidence="1">
    <location>
        <begin position="87"/>
        <end position="96"/>
    </location>
</feature>
<dbReference type="EMBL" id="JARJLG010000040">
    <property type="protein sequence ID" value="KAJ7763569.1"/>
    <property type="molecule type" value="Genomic_DNA"/>
</dbReference>
<keyword evidence="3" id="KW-1185">Reference proteome</keyword>
<protein>
    <submittedName>
        <fullName evidence="2">Uncharacterized protein</fullName>
    </submittedName>
</protein>
<name>A0AAD7JF19_9AGAR</name>
<dbReference type="AlphaFoldDB" id="A0AAD7JF19"/>
<organism evidence="2 3">
    <name type="scientific">Mycena maculata</name>
    <dbReference type="NCBI Taxonomy" id="230809"/>
    <lineage>
        <taxon>Eukaryota</taxon>
        <taxon>Fungi</taxon>
        <taxon>Dikarya</taxon>
        <taxon>Basidiomycota</taxon>
        <taxon>Agaricomycotina</taxon>
        <taxon>Agaricomycetes</taxon>
        <taxon>Agaricomycetidae</taxon>
        <taxon>Agaricales</taxon>
        <taxon>Marasmiineae</taxon>
        <taxon>Mycenaceae</taxon>
        <taxon>Mycena</taxon>
    </lineage>
</organism>
<evidence type="ECO:0000256" key="1">
    <source>
        <dbReference type="SAM" id="MobiDB-lite"/>
    </source>
</evidence>